<dbReference type="Pfam" id="PF13376">
    <property type="entry name" value="OmdA"/>
    <property type="match status" value="1"/>
</dbReference>
<dbReference type="PATRIC" id="fig|1620414.3.peg.563"/>
<evidence type="ECO:0008006" key="3">
    <source>
        <dbReference type="Google" id="ProtNLM"/>
    </source>
</evidence>
<dbReference type="AlphaFoldDB" id="A0A0G1X7K2"/>
<protein>
    <recommendedName>
        <fullName evidence="3">Bacteriocin-protection, YdeI or OmpD-Associated</fullName>
    </recommendedName>
</protein>
<dbReference type="EMBL" id="LCRB01000002">
    <property type="protein sequence ID" value="KKW26996.1"/>
    <property type="molecule type" value="Genomic_DNA"/>
</dbReference>
<comment type="caution">
    <text evidence="1">The sequence shown here is derived from an EMBL/GenBank/DDBJ whole genome shotgun (WGS) entry which is preliminary data.</text>
</comment>
<dbReference type="Proteomes" id="UP000034913">
    <property type="component" value="Unassembled WGS sequence"/>
</dbReference>
<evidence type="ECO:0000313" key="2">
    <source>
        <dbReference type="Proteomes" id="UP000034913"/>
    </source>
</evidence>
<sequence>MTKPEVADGVVHKLPPDLRQALISAPAALAAWEDITPLARNEWICWVTSGKKSETRGIRIEKTLSKLKSGMRRPCCWAGCTHR</sequence>
<name>A0A0G1X7K2_UNCK3</name>
<reference evidence="1 2" key="1">
    <citation type="journal article" date="2015" name="Nature">
        <title>rRNA introns, odd ribosomes, and small enigmatic genomes across a large radiation of phyla.</title>
        <authorList>
            <person name="Brown C.T."/>
            <person name="Hug L.A."/>
            <person name="Thomas B.C."/>
            <person name="Sharon I."/>
            <person name="Castelle C.J."/>
            <person name="Singh A."/>
            <person name="Wilkins M.J."/>
            <person name="Williams K.H."/>
            <person name="Banfield J.F."/>
        </authorList>
    </citation>
    <scope>NUCLEOTIDE SEQUENCE [LARGE SCALE GENOMIC DNA]</scope>
</reference>
<proteinExistence type="predicted"/>
<organism evidence="1 2">
    <name type="scientific">candidate division Kazan bacterium GW2011_GWB1_52_7</name>
    <dbReference type="NCBI Taxonomy" id="1620414"/>
    <lineage>
        <taxon>Bacteria</taxon>
        <taxon>Bacteria division Kazan-3B-28</taxon>
    </lineage>
</organism>
<evidence type="ECO:0000313" key="1">
    <source>
        <dbReference type="EMBL" id="KKW26996.1"/>
    </source>
</evidence>
<accession>A0A0G1X7K2</accession>
<gene>
    <name evidence="1" type="ORF">VF00_C0002G0323</name>
</gene>